<keyword evidence="3" id="KW-1185">Reference proteome</keyword>
<evidence type="ECO:0000313" key="2">
    <source>
        <dbReference type="EMBL" id="TKD01181.1"/>
    </source>
</evidence>
<sequence>MLARGGLTLWLRVGIGFVPTLGEDVVISEAERWPTELRLLNGAMVMDGGSLVLHAVDQDDARVEFSLDWSIQSQREGTTQFYVNGRLVPRGSPEEARWLSLLGGAVPKPRNPRPASKDGASSSDGVIVAEDAAAYWNAIEQGPASALVHLATRFVTLISSSAYQEGCAPVPPQAPQNRVRSLVMEGKRMEAIKAYREAHPDVGIVAAGSAVKALGAEMEQAMRRGRIVTRIPVEELWTDDGVLAATRLRTLDRVAIRDLLRRGPVRFVVADVGHDLRWIPPAERFDFWKRDGEIHFALTKEVHLDDLPDGMAYLASEWTVAGDEAPVLLLEVYH</sequence>
<organism evidence="2 3">
    <name type="scientific">Polyangium fumosum</name>
    <dbReference type="NCBI Taxonomy" id="889272"/>
    <lineage>
        <taxon>Bacteria</taxon>
        <taxon>Pseudomonadati</taxon>
        <taxon>Myxococcota</taxon>
        <taxon>Polyangia</taxon>
        <taxon>Polyangiales</taxon>
        <taxon>Polyangiaceae</taxon>
        <taxon>Polyangium</taxon>
    </lineage>
</organism>
<protein>
    <submittedName>
        <fullName evidence="2">Uncharacterized protein</fullName>
    </submittedName>
</protein>
<feature type="region of interest" description="Disordered" evidence="1">
    <location>
        <begin position="103"/>
        <end position="123"/>
    </location>
</feature>
<accession>A0A4U1J2G8</accession>
<dbReference type="AlphaFoldDB" id="A0A4U1J2G8"/>
<dbReference type="Proteomes" id="UP000309215">
    <property type="component" value="Unassembled WGS sequence"/>
</dbReference>
<dbReference type="EMBL" id="SSMQ01000041">
    <property type="protein sequence ID" value="TKD01181.1"/>
    <property type="molecule type" value="Genomic_DNA"/>
</dbReference>
<gene>
    <name evidence="2" type="ORF">E8A74_31775</name>
</gene>
<evidence type="ECO:0000313" key="3">
    <source>
        <dbReference type="Proteomes" id="UP000309215"/>
    </source>
</evidence>
<name>A0A4U1J2G8_9BACT</name>
<proteinExistence type="predicted"/>
<dbReference type="OrthoDB" id="8419673at2"/>
<evidence type="ECO:0000256" key="1">
    <source>
        <dbReference type="SAM" id="MobiDB-lite"/>
    </source>
</evidence>
<comment type="caution">
    <text evidence="2">The sequence shown here is derived from an EMBL/GenBank/DDBJ whole genome shotgun (WGS) entry which is preliminary data.</text>
</comment>
<reference evidence="2 3" key="1">
    <citation type="submission" date="2019-04" db="EMBL/GenBank/DDBJ databases">
        <authorList>
            <person name="Li Y."/>
            <person name="Wang J."/>
        </authorList>
    </citation>
    <scope>NUCLEOTIDE SEQUENCE [LARGE SCALE GENOMIC DNA]</scope>
    <source>
        <strain evidence="2 3">DSM 14668</strain>
    </source>
</reference>